<dbReference type="Proteomes" id="UP000235777">
    <property type="component" value="Unassembled WGS sequence"/>
</dbReference>
<dbReference type="Gene3D" id="3.40.190.290">
    <property type="match status" value="1"/>
</dbReference>
<dbReference type="FunFam" id="1.10.10.10:FF:000001">
    <property type="entry name" value="LysR family transcriptional regulator"/>
    <property type="match status" value="1"/>
</dbReference>
<dbReference type="PROSITE" id="PS50931">
    <property type="entry name" value="HTH_LYSR"/>
    <property type="match status" value="1"/>
</dbReference>
<reference evidence="6 7" key="1">
    <citation type="submission" date="2018-01" db="EMBL/GenBank/DDBJ databases">
        <title>Whole genome analyses suggest that Burkholderia sensu lato contains two further novel genera in the rhizoxinica-symbiotica group Mycetohabitans gen. nov., and Trinickia gen. nov.: implications for the evolution of diazotrophy and nodulation in the Burkholderiaceae.</title>
        <authorList>
            <person name="Estrada-de los Santos P."/>
            <person name="Palmer M."/>
            <person name="Chavez-Ramirez B."/>
            <person name="Beukes C."/>
            <person name="Steenkamp E.T."/>
            <person name="Hirsch A.M."/>
            <person name="Manyaka P."/>
            <person name="Maluk M."/>
            <person name="Lafos M."/>
            <person name="Crook M."/>
            <person name="Gross E."/>
            <person name="Simon M.F."/>
            <person name="Bueno dos Reis Junior F."/>
            <person name="Poole P.S."/>
            <person name="Venter S.N."/>
            <person name="James E.K."/>
        </authorList>
    </citation>
    <scope>NUCLEOTIDE SEQUENCE [LARGE SCALE GENOMIC DNA]</scope>
    <source>
        <strain evidence="6 7">JPY 581</strain>
    </source>
</reference>
<dbReference type="InterPro" id="IPR050950">
    <property type="entry name" value="HTH-type_LysR_regulators"/>
</dbReference>
<dbReference type="PRINTS" id="PR00039">
    <property type="entry name" value="HTHLYSR"/>
</dbReference>
<dbReference type="STRING" id="863227.GCA_000373005_02058"/>
<accession>A0A2N7X691</accession>
<sequence>MNINFDLNDLIAFRAIVECGSFRKAAEAVHLSQPAYSRRIDKLERALGVRLLERTTRRVKLTAVGREFERKVRAVLDDLDHAVLGIRGAAATRVERVTVACVPSAVHYHVSNALQRFREKHPRVQVAVFDAKANEVRSAVAQGDADFGFTFVSAEDDDVDFLPLIKEPFVLACRRDHPFAKLEKVSWAQVVSTATPFIAVARTSDNRLIVDRALVGVAARPPIAYEVQSGTAALGLVEAGLGVAALPAMAMPGPEHSVLVGVPLVEPSVSRTMGLIRRRNRALSGSAQWLFDLFTRSCLS</sequence>
<dbReference type="GO" id="GO:0003677">
    <property type="term" value="F:DNA binding"/>
    <property type="evidence" value="ECO:0007669"/>
    <property type="project" value="UniProtKB-KW"/>
</dbReference>
<evidence type="ECO:0000256" key="3">
    <source>
        <dbReference type="ARBA" id="ARBA00023125"/>
    </source>
</evidence>
<dbReference type="Pfam" id="PF03466">
    <property type="entry name" value="LysR_substrate"/>
    <property type="match status" value="1"/>
</dbReference>
<dbReference type="InterPro" id="IPR036388">
    <property type="entry name" value="WH-like_DNA-bd_sf"/>
</dbReference>
<dbReference type="SUPFAM" id="SSF46785">
    <property type="entry name" value="Winged helix' DNA-binding domain"/>
    <property type="match status" value="1"/>
</dbReference>
<evidence type="ECO:0000259" key="5">
    <source>
        <dbReference type="PROSITE" id="PS50931"/>
    </source>
</evidence>
<evidence type="ECO:0000256" key="1">
    <source>
        <dbReference type="ARBA" id="ARBA00009437"/>
    </source>
</evidence>
<keyword evidence="2" id="KW-0805">Transcription regulation</keyword>
<evidence type="ECO:0000313" key="7">
    <source>
        <dbReference type="Proteomes" id="UP000235777"/>
    </source>
</evidence>
<comment type="similarity">
    <text evidence="1">Belongs to the LysR transcriptional regulatory family.</text>
</comment>
<dbReference type="EMBL" id="PNYC01000005">
    <property type="protein sequence ID" value="PMS37137.1"/>
    <property type="molecule type" value="Genomic_DNA"/>
</dbReference>
<proteinExistence type="inferred from homology"/>
<feature type="domain" description="HTH lysR-type" evidence="5">
    <location>
        <begin position="5"/>
        <end position="62"/>
    </location>
</feature>
<dbReference type="CDD" id="cd08440">
    <property type="entry name" value="PBP2_LTTR_like_4"/>
    <property type="match status" value="1"/>
</dbReference>
<dbReference type="InterPro" id="IPR000847">
    <property type="entry name" value="LysR_HTH_N"/>
</dbReference>
<dbReference type="GO" id="GO:0005829">
    <property type="term" value="C:cytosol"/>
    <property type="evidence" value="ECO:0007669"/>
    <property type="project" value="TreeGrafter"/>
</dbReference>
<dbReference type="PANTHER" id="PTHR30419">
    <property type="entry name" value="HTH-TYPE TRANSCRIPTIONAL REGULATOR YBHD"/>
    <property type="match status" value="1"/>
</dbReference>
<dbReference type="InterPro" id="IPR005119">
    <property type="entry name" value="LysR_subst-bd"/>
</dbReference>
<evidence type="ECO:0000313" key="6">
    <source>
        <dbReference type="EMBL" id="PMS37137.1"/>
    </source>
</evidence>
<dbReference type="PANTHER" id="PTHR30419:SF8">
    <property type="entry name" value="NITROGEN ASSIMILATION TRANSCRIPTIONAL ACTIVATOR-RELATED"/>
    <property type="match status" value="1"/>
</dbReference>
<organism evidence="6 7">
    <name type="scientific">Trinickia symbiotica</name>
    <dbReference type="NCBI Taxonomy" id="863227"/>
    <lineage>
        <taxon>Bacteria</taxon>
        <taxon>Pseudomonadati</taxon>
        <taxon>Pseudomonadota</taxon>
        <taxon>Betaproteobacteria</taxon>
        <taxon>Burkholderiales</taxon>
        <taxon>Burkholderiaceae</taxon>
        <taxon>Trinickia</taxon>
    </lineage>
</organism>
<dbReference type="RefSeq" id="WP_018440606.1">
    <property type="nucleotide sequence ID" value="NZ_KB890171.1"/>
</dbReference>
<dbReference type="AlphaFoldDB" id="A0A2N7X691"/>
<keyword evidence="3" id="KW-0238">DNA-binding</keyword>
<gene>
    <name evidence="6" type="ORF">C0Z20_10595</name>
</gene>
<keyword evidence="4" id="KW-0804">Transcription</keyword>
<dbReference type="SUPFAM" id="SSF53850">
    <property type="entry name" value="Periplasmic binding protein-like II"/>
    <property type="match status" value="1"/>
</dbReference>
<evidence type="ECO:0000256" key="4">
    <source>
        <dbReference type="ARBA" id="ARBA00023163"/>
    </source>
</evidence>
<name>A0A2N7X691_9BURK</name>
<evidence type="ECO:0000256" key="2">
    <source>
        <dbReference type="ARBA" id="ARBA00023015"/>
    </source>
</evidence>
<comment type="caution">
    <text evidence="6">The sequence shown here is derived from an EMBL/GenBank/DDBJ whole genome shotgun (WGS) entry which is preliminary data.</text>
</comment>
<dbReference type="Pfam" id="PF00126">
    <property type="entry name" value="HTH_1"/>
    <property type="match status" value="1"/>
</dbReference>
<keyword evidence="7" id="KW-1185">Reference proteome</keyword>
<dbReference type="GO" id="GO:0003700">
    <property type="term" value="F:DNA-binding transcription factor activity"/>
    <property type="evidence" value="ECO:0007669"/>
    <property type="project" value="InterPro"/>
</dbReference>
<protein>
    <submittedName>
        <fullName evidence="6">LysR family transcriptional regulator</fullName>
    </submittedName>
</protein>
<dbReference type="InterPro" id="IPR036390">
    <property type="entry name" value="WH_DNA-bd_sf"/>
</dbReference>
<dbReference type="Gene3D" id="1.10.10.10">
    <property type="entry name" value="Winged helix-like DNA-binding domain superfamily/Winged helix DNA-binding domain"/>
    <property type="match status" value="1"/>
</dbReference>
<dbReference type="OrthoDB" id="8675247at2"/>